<comment type="caution">
    <text evidence="3">The sequence shown here is derived from an EMBL/GenBank/DDBJ whole genome shotgun (WGS) entry which is preliminary data.</text>
</comment>
<evidence type="ECO:0000313" key="4">
    <source>
        <dbReference type="Proteomes" id="UP001149090"/>
    </source>
</evidence>
<feature type="region of interest" description="Disordered" evidence="1">
    <location>
        <begin position="146"/>
        <end position="203"/>
    </location>
</feature>
<evidence type="ECO:0000256" key="2">
    <source>
        <dbReference type="SAM" id="Phobius"/>
    </source>
</evidence>
<dbReference type="EMBL" id="JAPDFW010000058">
    <property type="protein sequence ID" value="KAJ5077510.1"/>
    <property type="molecule type" value="Genomic_DNA"/>
</dbReference>
<keyword evidence="2" id="KW-1133">Transmembrane helix</keyword>
<keyword evidence="2" id="KW-0812">Transmembrane</keyword>
<feature type="compositionally biased region" description="Acidic residues" evidence="1">
    <location>
        <begin position="183"/>
        <end position="203"/>
    </location>
</feature>
<evidence type="ECO:0000313" key="3">
    <source>
        <dbReference type="EMBL" id="KAJ5077510.1"/>
    </source>
</evidence>
<accession>A0A9Q0LUH1</accession>
<proteinExistence type="predicted"/>
<sequence length="203" mass="22706">MSFFGNLFSSKIGFFTNLANIIFWFIQVICLGSLGTSRTKRIVLYVFAGLFSLFASITMIILAGLDKLTSEARKILNYFFILLIGLSLCGASIVHNLFCFSYSDAGESCLKSARTYTLAAAFSALAMVILIGINHHHQVYDEPMSFTDRSSYEKPEENEVYQHPPQSHEQIGNDNANLHDNDNDNDNDDNDDDNDDTSETNTD</sequence>
<feature type="transmembrane region" description="Helical" evidence="2">
    <location>
        <begin position="75"/>
        <end position="95"/>
    </location>
</feature>
<feature type="transmembrane region" description="Helical" evidence="2">
    <location>
        <begin position="12"/>
        <end position="36"/>
    </location>
</feature>
<keyword evidence="2" id="KW-0472">Membrane</keyword>
<feature type="transmembrane region" description="Helical" evidence="2">
    <location>
        <begin position="115"/>
        <end position="134"/>
    </location>
</feature>
<dbReference type="Proteomes" id="UP001149090">
    <property type="component" value="Unassembled WGS sequence"/>
</dbReference>
<protein>
    <submittedName>
        <fullName evidence="3">32 kDa heat shock protein-related</fullName>
    </submittedName>
</protein>
<dbReference type="AlphaFoldDB" id="A0A9Q0LUH1"/>
<feature type="transmembrane region" description="Helical" evidence="2">
    <location>
        <begin position="42"/>
        <end position="63"/>
    </location>
</feature>
<reference evidence="3" key="1">
    <citation type="submission" date="2022-10" db="EMBL/GenBank/DDBJ databases">
        <title>Novel sulphate-reducing endosymbionts in the free-living metamonad Anaeramoeba.</title>
        <authorList>
            <person name="Jerlstrom-Hultqvist J."/>
            <person name="Cepicka I."/>
            <person name="Gallot-Lavallee L."/>
            <person name="Salas-Leiva D."/>
            <person name="Curtis B.A."/>
            <person name="Zahonova K."/>
            <person name="Pipaliya S."/>
            <person name="Dacks J."/>
            <person name="Roger A.J."/>
        </authorList>
    </citation>
    <scope>NUCLEOTIDE SEQUENCE</scope>
    <source>
        <strain evidence="3">BMAN</strain>
    </source>
</reference>
<gene>
    <name evidence="3" type="ORF">M0811_06033</name>
</gene>
<organism evidence="3 4">
    <name type="scientific">Anaeramoeba ignava</name>
    <name type="common">Anaerobic marine amoeba</name>
    <dbReference type="NCBI Taxonomy" id="1746090"/>
    <lineage>
        <taxon>Eukaryota</taxon>
        <taxon>Metamonada</taxon>
        <taxon>Anaeramoebidae</taxon>
        <taxon>Anaeramoeba</taxon>
    </lineage>
</organism>
<keyword evidence="3" id="KW-0346">Stress response</keyword>
<keyword evidence="4" id="KW-1185">Reference proteome</keyword>
<evidence type="ECO:0000256" key="1">
    <source>
        <dbReference type="SAM" id="MobiDB-lite"/>
    </source>
</evidence>
<name>A0A9Q0LUH1_ANAIG</name>